<protein>
    <submittedName>
        <fullName evidence="2">Uncharacterized protein</fullName>
    </submittedName>
</protein>
<dbReference type="EMBL" id="JAABOA010008129">
    <property type="protein sequence ID" value="KAF9536239.1"/>
    <property type="molecule type" value="Genomic_DNA"/>
</dbReference>
<feature type="non-terminal residue" evidence="2">
    <location>
        <position position="1"/>
    </location>
</feature>
<evidence type="ECO:0000313" key="3">
    <source>
        <dbReference type="Proteomes" id="UP000780801"/>
    </source>
</evidence>
<reference evidence="2" key="1">
    <citation type="journal article" date="2020" name="Fungal Divers.">
        <title>Resolving the Mortierellaceae phylogeny through synthesis of multi-gene phylogenetics and phylogenomics.</title>
        <authorList>
            <person name="Vandepol N."/>
            <person name="Liber J."/>
            <person name="Desiro A."/>
            <person name="Na H."/>
            <person name="Kennedy M."/>
            <person name="Barry K."/>
            <person name="Grigoriev I.V."/>
            <person name="Miller A.N."/>
            <person name="O'Donnell K."/>
            <person name="Stajich J.E."/>
            <person name="Bonito G."/>
        </authorList>
    </citation>
    <scope>NUCLEOTIDE SEQUENCE</scope>
    <source>
        <strain evidence="2">KOD1015</strain>
    </source>
</reference>
<feature type="region of interest" description="Disordered" evidence="1">
    <location>
        <begin position="143"/>
        <end position="167"/>
    </location>
</feature>
<dbReference type="Proteomes" id="UP000780801">
    <property type="component" value="Unassembled WGS sequence"/>
</dbReference>
<feature type="non-terminal residue" evidence="2">
    <location>
        <position position="179"/>
    </location>
</feature>
<evidence type="ECO:0000313" key="2">
    <source>
        <dbReference type="EMBL" id="KAF9536239.1"/>
    </source>
</evidence>
<accession>A0A9P6EWA8</accession>
<organism evidence="2 3">
    <name type="scientific">Lunasporangiospora selenospora</name>
    <dbReference type="NCBI Taxonomy" id="979761"/>
    <lineage>
        <taxon>Eukaryota</taxon>
        <taxon>Fungi</taxon>
        <taxon>Fungi incertae sedis</taxon>
        <taxon>Mucoromycota</taxon>
        <taxon>Mortierellomycotina</taxon>
        <taxon>Mortierellomycetes</taxon>
        <taxon>Mortierellales</taxon>
        <taxon>Mortierellaceae</taxon>
        <taxon>Lunasporangiospora</taxon>
    </lineage>
</organism>
<feature type="compositionally biased region" description="Low complexity" evidence="1">
    <location>
        <begin position="147"/>
        <end position="167"/>
    </location>
</feature>
<dbReference type="AlphaFoldDB" id="A0A9P6EWA8"/>
<keyword evidence="3" id="KW-1185">Reference proteome</keyword>
<evidence type="ECO:0000256" key="1">
    <source>
        <dbReference type="SAM" id="MobiDB-lite"/>
    </source>
</evidence>
<comment type="caution">
    <text evidence="2">The sequence shown here is derived from an EMBL/GenBank/DDBJ whole genome shotgun (WGS) entry which is preliminary data.</text>
</comment>
<proteinExistence type="predicted"/>
<name>A0A9P6EWA8_9FUNG</name>
<sequence>SDIFQRTTSCRTTLLHSRKICSVPSRLRTQTPSMSRPNSDWRTSRAQSIYSSSRLQDCRREPTGTCASSLAQQCERAWQSWQAASLTGEWTTSTRIGTSQCPRNYALSSPQRNLPSRLKPQRPSTKFYLGRMEATTVEINKVSRRPTSTATRTGHTTTRNGTEDSVGVGVRRGTRMVAT</sequence>
<gene>
    <name evidence="2" type="ORF">BGW38_010261</name>
</gene>